<organism evidence="1 3">
    <name type="scientific">Halorubrum ezzemoulense</name>
    <name type="common">Halorubrum chaoviator</name>
    <dbReference type="NCBI Taxonomy" id="337243"/>
    <lineage>
        <taxon>Archaea</taxon>
        <taxon>Methanobacteriati</taxon>
        <taxon>Methanobacteriota</taxon>
        <taxon>Stenosarchaea group</taxon>
        <taxon>Halobacteria</taxon>
        <taxon>Halobacteriales</taxon>
        <taxon>Haloferacaceae</taxon>
        <taxon>Halorubrum</taxon>
    </lineage>
</organism>
<reference evidence="3 4" key="1">
    <citation type="journal article" date="2014" name="Front. Microbiol.">
        <title>Population and genomic analysis of the genus Halorubrum.</title>
        <authorList>
            <person name="Fullmer M.S."/>
            <person name="Soucy S.M."/>
            <person name="Swithers K.S."/>
            <person name="Makkay A.M."/>
            <person name="Wheeler R."/>
            <person name="Ventosa A."/>
            <person name="Gogarten J.P."/>
            <person name="Papke R.T."/>
        </authorList>
    </citation>
    <scope>NUCLEOTIDE SEQUENCE [LARGE SCALE GENOMIC DNA]</scope>
    <source>
        <strain evidence="2 4">G37</strain>
        <strain evidence="1 3">Ga36</strain>
    </source>
</reference>
<dbReference type="Proteomes" id="UP000215731">
    <property type="component" value="Unassembled WGS sequence"/>
</dbReference>
<evidence type="ECO:0000313" key="2">
    <source>
        <dbReference type="EMBL" id="OYR71808.1"/>
    </source>
</evidence>
<dbReference type="EMBL" id="NHPB01000028">
    <property type="protein sequence ID" value="OYR71808.1"/>
    <property type="molecule type" value="Genomic_DNA"/>
</dbReference>
<dbReference type="Pfam" id="PF01663">
    <property type="entry name" value="Phosphodiest"/>
    <property type="match status" value="1"/>
</dbReference>
<evidence type="ECO:0000313" key="4">
    <source>
        <dbReference type="Proteomes" id="UP000216758"/>
    </source>
</evidence>
<name>A0A256J3Q1_HALEZ</name>
<dbReference type="Proteomes" id="UP000216758">
    <property type="component" value="Unassembled WGS sequence"/>
</dbReference>
<dbReference type="SUPFAM" id="SSF53649">
    <property type="entry name" value="Alkaline phosphatase-like"/>
    <property type="match status" value="1"/>
</dbReference>
<evidence type="ECO:0008006" key="5">
    <source>
        <dbReference type="Google" id="ProtNLM"/>
    </source>
</evidence>
<gene>
    <name evidence="2" type="ORF">DJ78_04825</name>
    <name evidence="1" type="ORF">DJ80_08055</name>
</gene>
<accession>A0A256J3Q1</accession>
<protein>
    <recommendedName>
        <fullName evidence="5">Nucleotide pyrophosphatase</fullName>
    </recommendedName>
</protein>
<reference evidence="1" key="2">
    <citation type="submission" date="2017-05" db="EMBL/GenBank/DDBJ databases">
        <authorList>
            <person name="Song R."/>
            <person name="Chenine A.L."/>
            <person name="Ruprecht R.M."/>
        </authorList>
    </citation>
    <scope>NUCLEOTIDE SEQUENCE</scope>
    <source>
        <strain evidence="2">G37</strain>
        <strain evidence="1">Ga36</strain>
    </source>
</reference>
<comment type="caution">
    <text evidence="1">The sequence shown here is derived from an EMBL/GenBank/DDBJ whole genome shotgun (WGS) entry which is preliminary data.</text>
</comment>
<sequence length="300" mass="34163">MTLVVLGIDALEPELVDHWDLDNIPLEGYGEMETYAYTKERPLTPEVWPIIATGLGPEEHGVTKGNTSEWDNPVVDFASKFTWFLSFRMRGLLGDIATKVTGADHTIPDTDAEGIFTGRDRVVHNWPGVENSDWLRKVWATANPGENDTSKDEFDRSVYDIAVQQLAWAQEMLAHPATVVGVHVHLLDMGGHIYSNNENRLRKMYEWTDMWVGHILDAMDDDDEMLILSDHGMVTPWSEEDGAEYGEHSWRAFSSSTTGNRPEDIYDVKQWVEETVNRFEYDAGEEVDIPEEQLKELGYI</sequence>
<evidence type="ECO:0000313" key="3">
    <source>
        <dbReference type="Proteomes" id="UP000215731"/>
    </source>
</evidence>
<dbReference type="InterPro" id="IPR017850">
    <property type="entry name" value="Alkaline_phosphatase_core_sf"/>
</dbReference>
<dbReference type="InterPro" id="IPR002591">
    <property type="entry name" value="Phosphodiest/P_Trfase"/>
</dbReference>
<evidence type="ECO:0000313" key="1">
    <source>
        <dbReference type="EMBL" id="OYR63395.1"/>
    </source>
</evidence>
<dbReference type="EMBL" id="NHOZ01000066">
    <property type="protein sequence ID" value="OYR63395.1"/>
    <property type="molecule type" value="Genomic_DNA"/>
</dbReference>
<dbReference type="AlphaFoldDB" id="A0A256J3Q1"/>
<proteinExistence type="predicted"/>
<dbReference type="Gene3D" id="3.40.720.10">
    <property type="entry name" value="Alkaline Phosphatase, subunit A"/>
    <property type="match status" value="1"/>
</dbReference>